<protein>
    <submittedName>
        <fullName evidence="1">Uncharacterized protein</fullName>
    </submittedName>
</protein>
<dbReference type="AlphaFoldDB" id="A0AA41QT62"/>
<gene>
    <name evidence="1" type="ORF">ML536_20325</name>
</gene>
<proteinExistence type="predicted"/>
<evidence type="ECO:0000313" key="2">
    <source>
        <dbReference type="Proteomes" id="UP001156140"/>
    </source>
</evidence>
<dbReference type="EMBL" id="JALAZD010000004">
    <property type="protein sequence ID" value="MCI0129186.1"/>
    <property type="molecule type" value="Genomic_DNA"/>
</dbReference>
<evidence type="ECO:0000313" key="1">
    <source>
        <dbReference type="EMBL" id="MCI0129186.1"/>
    </source>
</evidence>
<dbReference type="Proteomes" id="UP001156140">
    <property type="component" value="Unassembled WGS sequence"/>
</dbReference>
<comment type="caution">
    <text evidence="1">The sequence shown here is derived from an EMBL/GenBank/DDBJ whole genome shotgun (WGS) entry which is preliminary data.</text>
</comment>
<reference evidence="1" key="1">
    <citation type="submission" date="2022-03" db="EMBL/GenBank/DDBJ databases">
        <title>The complete genome sequence of a Methyloterrigena soli.</title>
        <authorList>
            <person name="Zi Z."/>
        </authorList>
    </citation>
    <scope>NUCLEOTIDE SEQUENCE</scope>
    <source>
        <strain evidence="1">M48</strain>
    </source>
</reference>
<sequence>MTLPILDMTAWSILDFELAIDGIRQLRDAVTWLQNQPRAELKTGIASGAAFVVAIDEDWLAHRLCDMVERLERIRFTNQAHEDRRIRLLVMYYADYGPAGEPLSDLLAMIEAQRQPLAA</sequence>
<name>A0AA41QT62_9HYPH</name>
<keyword evidence="2" id="KW-1185">Reference proteome</keyword>
<accession>A0AA41QT62</accession>
<dbReference type="RefSeq" id="WP_281737131.1">
    <property type="nucleotide sequence ID" value="NZ_JAKETQ010000004.1"/>
</dbReference>
<organism evidence="1 2">
    <name type="scientific">Paradevosia shaoguanensis</name>
    <dbReference type="NCBI Taxonomy" id="1335043"/>
    <lineage>
        <taxon>Bacteria</taxon>
        <taxon>Pseudomonadati</taxon>
        <taxon>Pseudomonadota</taxon>
        <taxon>Alphaproteobacteria</taxon>
        <taxon>Hyphomicrobiales</taxon>
        <taxon>Devosiaceae</taxon>
        <taxon>Paradevosia</taxon>
    </lineage>
</organism>